<name>A0A3G5A7U8_9VIRU</name>
<protein>
    <submittedName>
        <fullName evidence="1">Uncharacterized protein</fullName>
    </submittedName>
</protein>
<accession>A0A3G5A7U8</accession>
<organism evidence="1">
    <name type="scientific">Hyperionvirus sp</name>
    <dbReference type="NCBI Taxonomy" id="2487770"/>
    <lineage>
        <taxon>Viruses</taxon>
        <taxon>Varidnaviria</taxon>
        <taxon>Bamfordvirae</taxon>
        <taxon>Nucleocytoviricota</taxon>
        <taxon>Megaviricetes</taxon>
        <taxon>Imitervirales</taxon>
        <taxon>Mimiviridae</taxon>
        <taxon>Klosneuvirinae</taxon>
    </lineage>
</organism>
<sequence length="58" mass="6557">MAAAEVKVEIKDLRANGRFVIFDKMKIGLFLSRTTLRFAGICLITSRSFWANGDHSRP</sequence>
<dbReference type="EMBL" id="MK072387">
    <property type="protein sequence ID" value="AYV83305.1"/>
    <property type="molecule type" value="Genomic_DNA"/>
</dbReference>
<reference evidence="1" key="1">
    <citation type="submission" date="2018-10" db="EMBL/GenBank/DDBJ databases">
        <title>Hidden diversity of soil giant viruses.</title>
        <authorList>
            <person name="Schulz F."/>
            <person name="Alteio L."/>
            <person name="Goudeau D."/>
            <person name="Ryan E.M."/>
            <person name="Malmstrom R.R."/>
            <person name="Blanchard J."/>
            <person name="Woyke T."/>
        </authorList>
    </citation>
    <scope>NUCLEOTIDE SEQUENCE</scope>
    <source>
        <strain evidence="1">HYV1</strain>
    </source>
</reference>
<evidence type="ECO:0000313" key="1">
    <source>
        <dbReference type="EMBL" id="AYV83305.1"/>
    </source>
</evidence>
<proteinExistence type="predicted"/>
<gene>
    <name evidence="1" type="ORF">Hyperionvirus5_111</name>
</gene>